<feature type="domain" description="CBS" evidence="3">
    <location>
        <begin position="112"/>
        <end position="169"/>
    </location>
</feature>
<evidence type="ECO:0000256" key="1">
    <source>
        <dbReference type="ARBA" id="ARBA00023122"/>
    </source>
</evidence>
<dbReference type="EMBL" id="DYZL01000011">
    <property type="protein sequence ID" value="HJH42265.1"/>
    <property type="molecule type" value="Genomic_DNA"/>
</dbReference>
<dbReference type="PANTHER" id="PTHR43080:SF2">
    <property type="entry name" value="CBS DOMAIN-CONTAINING PROTEIN"/>
    <property type="match status" value="1"/>
</dbReference>
<dbReference type="SUPFAM" id="SSF54631">
    <property type="entry name" value="CBS-domain pair"/>
    <property type="match status" value="1"/>
</dbReference>
<proteinExistence type="predicted"/>
<gene>
    <name evidence="5" type="ORF">C2L80_02910</name>
    <name evidence="4" type="ORF">K8V16_00520</name>
</gene>
<name>A0A2K2U7K5_9ACTN</name>
<keyword evidence="6" id="KW-1185">Reference proteome</keyword>
<evidence type="ECO:0000256" key="2">
    <source>
        <dbReference type="PROSITE-ProRule" id="PRU00703"/>
    </source>
</evidence>
<sequence>MAGNEERSKGTFATGDATVGEIMEEAYSCRFDANLGEVTRLLVERGVSSLPVVDGERRVVGFISDGDIMRAIAAHKTRSVFNGGEATMLYFDDEPLDRKARELKHRNVMELATRKVVCATPEQPIGRVAGLLSKKKFKKLPVIDGDGRLIGVVRRTSIMRHVFALLFGE</sequence>
<accession>A0A2K2U7K5</accession>
<dbReference type="InterPro" id="IPR051257">
    <property type="entry name" value="Diverse_CBS-Domain"/>
</dbReference>
<reference evidence="4" key="3">
    <citation type="submission" date="2021-09" db="EMBL/GenBank/DDBJ databases">
        <authorList>
            <person name="Gilroy R."/>
        </authorList>
    </citation>
    <scope>NUCLEOTIDE SEQUENCE</scope>
    <source>
        <strain evidence="4">USAMLcec12-2067</strain>
    </source>
</reference>
<comment type="caution">
    <text evidence="5">The sequence shown here is derived from an EMBL/GenBank/DDBJ whole genome shotgun (WGS) entry which is preliminary data.</text>
</comment>
<protein>
    <submittedName>
        <fullName evidence="5">CBS domain-containing protein</fullName>
    </submittedName>
</protein>
<dbReference type="RefSeq" id="WP_087194319.1">
    <property type="nucleotide sequence ID" value="NZ_DBEYRC010000156.1"/>
</dbReference>
<dbReference type="Pfam" id="PF00571">
    <property type="entry name" value="CBS"/>
    <property type="match status" value="2"/>
</dbReference>
<evidence type="ECO:0000313" key="6">
    <source>
        <dbReference type="Proteomes" id="UP000236488"/>
    </source>
</evidence>
<feature type="domain" description="CBS" evidence="3">
    <location>
        <begin position="22"/>
        <end position="80"/>
    </location>
</feature>
<dbReference type="Gene3D" id="3.10.580.10">
    <property type="entry name" value="CBS-domain"/>
    <property type="match status" value="1"/>
</dbReference>
<evidence type="ECO:0000259" key="3">
    <source>
        <dbReference type="PROSITE" id="PS51371"/>
    </source>
</evidence>
<organism evidence="5 6">
    <name type="scientific">Rubneribacter badeniensis</name>
    <dbReference type="NCBI Taxonomy" id="2070688"/>
    <lineage>
        <taxon>Bacteria</taxon>
        <taxon>Bacillati</taxon>
        <taxon>Actinomycetota</taxon>
        <taxon>Coriobacteriia</taxon>
        <taxon>Eggerthellales</taxon>
        <taxon>Eggerthellaceae</taxon>
        <taxon>Rubneribacter</taxon>
    </lineage>
</organism>
<dbReference type="SMART" id="SM00116">
    <property type="entry name" value="CBS"/>
    <property type="match status" value="2"/>
</dbReference>
<reference evidence="4" key="2">
    <citation type="journal article" date="2021" name="PeerJ">
        <title>Extensive microbial diversity within the chicken gut microbiome revealed by metagenomics and culture.</title>
        <authorList>
            <person name="Gilroy R."/>
            <person name="Ravi A."/>
            <person name="Getino M."/>
            <person name="Pursley I."/>
            <person name="Horton D.L."/>
            <person name="Alikhan N.F."/>
            <person name="Baker D."/>
            <person name="Gharbi K."/>
            <person name="Hall N."/>
            <person name="Watson M."/>
            <person name="Adriaenssens E.M."/>
            <person name="Foster-Nyarko E."/>
            <person name="Jarju S."/>
            <person name="Secka A."/>
            <person name="Antonio M."/>
            <person name="Oren A."/>
            <person name="Chaudhuri R.R."/>
            <person name="La Ragione R."/>
            <person name="Hildebrand F."/>
            <person name="Pallen M.J."/>
        </authorList>
    </citation>
    <scope>NUCLEOTIDE SEQUENCE</scope>
    <source>
        <strain evidence="4">USAMLcec12-2067</strain>
    </source>
</reference>
<dbReference type="Proteomes" id="UP000236488">
    <property type="component" value="Unassembled WGS sequence"/>
</dbReference>
<dbReference type="PANTHER" id="PTHR43080">
    <property type="entry name" value="CBS DOMAIN-CONTAINING PROTEIN CBSX3, MITOCHONDRIAL"/>
    <property type="match status" value="1"/>
</dbReference>
<evidence type="ECO:0000313" key="5">
    <source>
        <dbReference type="EMBL" id="PNV66160.1"/>
    </source>
</evidence>
<reference evidence="5 6" key="1">
    <citation type="journal article" date="2018" name="Int. J. Syst. Evol. Microbiol.">
        <title>Rubneribacter badeniensis gen. nov., sp. nov. and Enteroscipio rubneri gen. nov., sp. nov., new members of the Eggerthellaceae isolated from human faeces.</title>
        <authorList>
            <person name="Danylec N."/>
            <person name="Gobl A."/>
            <person name="Stoll D.A."/>
            <person name="Hetzer B."/>
            <person name="Kulling S.E."/>
            <person name="Huch M."/>
        </authorList>
    </citation>
    <scope>NUCLEOTIDE SEQUENCE [LARGE SCALE GENOMIC DNA]</scope>
    <source>
        <strain evidence="5 6">ResAG-85</strain>
    </source>
</reference>
<dbReference type="EMBL" id="PPEL01000007">
    <property type="protein sequence ID" value="PNV66160.1"/>
    <property type="molecule type" value="Genomic_DNA"/>
</dbReference>
<dbReference type="PROSITE" id="PS51371">
    <property type="entry name" value="CBS"/>
    <property type="match status" value="2"/>
</dbReference>
<evidence type="ECO:0000313" key="4">
    <source>
        <dbReference type="EMBL" id="HJH42265.1"/>
    </source>
</evidence>
<dbReference type="Proteomes" id="UP000789325">
    <property type="component" value="Unassembled WGS sequence"/>
</dbReference>
<dbReference type="InterPro" id="IPR000644">
    <property type="entry name" value="CBS_dom"/>
</dbReference>
<keyword evidence="1 2" id="KW-0129">CBS domain</keyword>
<dbReference type="InterPro" id="IPR046342">
    <property type="entry name" value="CBS_dom_sf"/>
</dbReference>
<dbReference type="AlphaFoldDB" id="A0A2K2U7K5"/>